<dbReference type="EMBL" id="CM047580">
    <property type="protein sequence ID" value="KAI9922996.1"/>
    <property type="molecule type" value="Genomic_DNA"/>
</dbReference>
<keyword evidence="2" id="KW-1185">Reference proteome</keyword>
<organism evidence="1 2">
    <name type="scientific">Peronosclerospora sorghi</name>
    <dbReference type="NCBI Taxonomy" id="230839"/>
    <lineage>
        <taxon>Eukaryota</taxon>
        <taxon>Sar</taxon>
        <taxon>Stramenopiles</taxon>
        <taxon>Oomycota</taxon>
        <taxon>Peronosporomycetes</taxon>
        <taxon>Peronosporales</taxon>
        <taxon>Peronosporaceae</taxon>
        <taxon>Peronosclerospora</taxon>
    </lineage>
</organism>
<proteinExistence type="predicted"/>
<dbReference type="Proteomes" id="UP001163321">
    <property type="component" value="Chromosome 1"/>
</dbReference>
<sequence length="64" mass="7170">MAWVAALTSLIMIKNVGMNRFKVDVFWLHKISVATANGDKKSHICCNLSHSASDIEYSLNLSCW</sequence>
<evidence type="ECO:0000313" key="1">
    <source>
        <dbReference type="EMBL" id="KAI9922996.1"/>
    </source>
</evidence>
<accession>A0ACC0WYE0</accession>
<name>A0ACC0WYE0_9STRA</name>
<gene>
    <name evidence="1" type="ORF">PsorP6_000102</name>
</gene>
<reference evidence="1 2" key="1">
    <citation type="journal article" date="2022" name="bioRxiv">
        <title>The genome of the oomycete Peronosclerospora sorghi, a cosmopolitan pathogen of maize and sorghum, is inflated with dispersed pseudogenes.</title>
        <authorList>
            <person name="Fletcher K."/>
            <person name="Martin F."/>
            <person name="Isakeit T."/>
            <person name="Cavanaugh K."/>
            <person name="Magill C."/>
            <person name="Michelmore R."/>
        </authorList>
    </citation>
    <scope>NUCLEOTIDE SEQUENCE [LARGE SCALE GENOMIC DNA]</scope>
    <source>
        <strain evidence="1">P6</strain>
    </source>
</reference>
<protein>
    <submittedName>
        <fullName evidence="1">Uncharacterized protein</fullName>
    </submittedName>
</protein>
<comment type="caution">
    <text evidence="1">The sequence shown here is derived from an EMBL/GenBank/DDBJ whole genome shotgun (WGS) entry which is preliminary data.</text>
</comment>
<evidence type="ECO:0000313" key="2">
    <source>
        <dbReference type="Proteomes" id="UP001163321"/>
    </source>
</evidence>